<evidence type="ECO:0000256" key="3">
    <source>
        <dbReference type="ARBA" id="ARBA00022989"/>
    </source>
</evidence>
<evidence type="ECO:0000256" key="4">
    <source>
        <dbReference type="ARBA" id="ARBA00023136"/>
    </source>
</evidence>
<sequence>MTNRPRRSRQSRPRGKTIDLSAETSTTGASKAEGETATNPEKAETRQPQSPDKAFAAEDRAQAGSAETKSETRTETSAETPETEFAEDEGFTEAKAEPDASRQSSGANESTTEGTPMAETNKGAESSKEPPATEESSATAIPPNEGAEARSHSDWSKTGGYQGPPAVTRVPEKPKSAAEDKPKATAAGTGATAAGTSAARSAQASSHERSGVGFGGVLAAGIVGAAVALGGAYALSANGFFAPSAATSGASSEELASLRSELDTLRQNLDAAPQGADVAGAGVVTPEELAALSQRVEGLEAGSSGNSDTAAAIKAASESAAAARGRADEASSQIQTLQQSVDEAQQAANRANEAATSAREAARTATQSSRGASETAQQAAAGVEELKSNLETSDQRLSALERSNAEARLALAAAGLKSAIDSGSSFGGELDTFAKAGGSEATVEALRPYADGGVPTKTALAARWPDVEDRVAAALAGPGTDAPVGEQVLAGLQTLVRVRPAGPVDENAEGTEATVTRLDNAIETGDLAAFMNEWQSLPADAQKAGSDFAADVKARLATDQALSEAVSSLLNSSSAAEPAGQENQG</sequence>
<evidence type="ECO:0000256" key="1">
    <source>
        <dbReference type="ARBA" id="ARBA00004370"/>
    </source>
</evidence>
<name>A0A1W2EFS2_9HYPH</name>
<keyword evidence="4 6" id="KW-0472">Membrane</keyword>
<dbReference type="OrthoDB" id="8480612at2"/>
<keyword evidence="3 6" id="KW-1133">Transmembrane helix</keyword>
<feature type="region of interest" description="Disordered" evidence="5">
    <location>
        <begin position="324"/>
        <end position="383"/>
    </location>
</feature>
<organism evidence="7 8">
    <name type="scientific">Fulvimarina manganoxydans</name>
    <dbReference type="NCBI Taxonomy" id="937218"/>
    <lineage>
        <taxon>Bacteria</taxon>
        <taxon>Pseudomonadati</taxon>
        <taxon>Pseudomonadota</taxon>
        <taxon>Alphaproteobacteria</taxon>
        <taxon>Hyphomicrobiales</taxon>
        <taxon>Aurantimonadaceae</taxon>
        <taxon>Fulvimarina</taxon>
    </lineage>
</organism>
<dbReference type="InterPro" id="IPR019133">
    <property type="entry name" value="MIC60"/>
</dbReference>
<comment type="subcellular location">
    <subcellularLocation>
        <location evidence="1">Membrane</location>
    </subcellularLocation>
</comment>
<feature type="compositionally biased region" description="Low complexity" evidence="5">
    <location>
        <begin position="343"/>
        <end position="369"/>
    </location>
</feature>
<feature type="compositionally biased region" description="Basic and acidic residues" evidence="5">
    <location>
        <begin position="170"/>
        <end position="183"/>
    </location>
</feature>
<dbReference type="AlphaFoldDB" id="A0A1W2EFS2"/>
<protein>
    <submittedName>
        <fullName evidence="7">Inner membrane protein</fullName>
    </submittedName>
</protein>
<feature type="transmembrane region" description="Helical" evidence="6">
    <location>
        <begin position="212"/>
        <end position="235"/>
    </location>
</feature>
<feature type="compositionally biased region" description="Polar residues" evidence="5">
    <location>
        <begin position="333"/>
        <end position="342"/>
    </location>
</feature>
<feature type="compositionally biased region" description="Low complexity" evidence="5">
    <location>
        <begin position="184"/>
        <end position="205"/>
    </location>
</feature>
<proteinExistence type="predicted"/>
<keyword evidence="8" id="KW-1185">Reference proteome</keyword>
<dbReference type="Pfam" id="PF09731">
    <property type="entry name" value="Mitofilin"/>
    <property type="match status" value="1"/>
</dbReference>
<reference evidence="7 8" key="1">
    <citation type="submission" date="2017-04" db="EMBL/GenBank/DDBJ databases">
        <authorList>
            <person name="Afonso C.L."/>
            <person name="Miller P.J."/>
            <person name="Scott M.A."/>
            <person name="Spackman E."/>
            <person name="Goraichik I."/>
            <person name="Dimitrov K.M."/>
            <person name="Suarez D.L."/>
            <person name="Swayne D.E."/>
        </authorList>
    </citation>
    <scope>NUCLEOTIDE SEQUENCE [LARGE SCALE GENOMIC DNA]</scope>
    <source>
        <strain evidence="7 8">CGMCC 1.10972</strain>
    </source>
</reference>
<dbReference type="EMBL" id="FWXR01000025">
    <property type="protein sequence ID" value="SMD08614.1"/>
    <property type="molecule type" value="Genomic_DNA"/>
</dbReference>
<evidence type="ECO:0000313" key="8">
    <source>
        <dbReference type="Proteomes" id="UP000192656"/>
    </source>
</evidence>
<feature type="compositionally biased region" description="Polar residues" evidence="5">
    <location>
        <begin position="101"/>
        <end position="114"/>
    </location>
</feature>
<dbReference type="InterPro" id="IPR021793">
    <property type="entry name" value="Oprl"/>
</dbReference>
<keyword evidence="2 6" id="KW-0812">Transmembrane</keyword>
<evidence type="ECO:0000256" key="2">
    <source>
        <dbReference type="ARBA" id="ARBA00022692"/>
    </source>
</evidence>
<feature type="compositionally biased region" description="Acidic residues" evidence="5">
    <location>
        <begin position="81"/>
        <end position="91"/>
    </location>
</feature>
<dbReference type="RefSeq" id="WP_084412213.1">
    <property type="nucleotide sequence ID" value="NZ_FWXR01000025.1"/>
</dbReference>
<evidence type="ECO:0000256" key="6">
    <source>
        <dbReference type="SAM" id="Phobius"/>
    </source>
</evidence>
<dbReference type="GO" id="GO:0016020">
    <property type="term" value="C:membrane"/>
    <property type="evidence" value="ECO:0007669"/>
    <property type="project" value="UniProtKB-SubCell"/>
</dbReference>
<feature type="region of interest" description="Disordered" evidence="5">
    <location>
        <begin position="1"/>
        <end position="211"/>
    </location>
</feature>
<dbReference type="Pfam" id="PF11839">
    <property type="entry name" value="Alanine_zipper"/>
    <property type="match status" value="1"/>
</dbReference>
<feature type="compositionally biased region" description="Basic residues" evidence="5">
    <location>
        <begin position="1"/>
        <end position="15"/>
    </location>
</feature>
<dbReference type="STRING" id="937218.SAMN06297251_1259"/>
<evidence type="ECO:0000313" key="7">
    <source>
        <dbReference type="EMBL" id="SMD08614.1"/>
    </source>
</evidence>
<gene>
    <name evidence="7" type="ORF">SAMN06297251_1259</name>
</gene>
<accession>A0A1W2EFS2</accession>
<dbReference type="Proteomes" id="UP000192656">
    <property type="component" value="Unassembled WGS sequence"/>
</dbReference>
<evidence type="ECO:0000256" key="5">
    <source>
        <dbReference type="SAM" id="MobiDB-lite"/>
    </source>
</evidence>